<organism evidence="1 2">
    <name type="scientific">Saccharothrix ecbatanensis</name>
    <dbReference type="NCBI Taxonomy" id="1105145"/>
    <lineage>
        <taxon>Bacteria</taxon>
        <taxon>Bacillati</taxon>
        <taxon>Actinomycetota</taxon>
        <taxon>Actinomycetes</taxon>
        <taxon>Pseudonocardiales</taxon>
        <taxon>Pseudonocardiaceae</taxon>
        <taxon>Saccharothrix</taxon>
    </lineage>
</organism>
<keyword evidence="2" id="KW-1185">Reference proteome</keyword>
<dbReference type="EMBL" id="JACHMO010000001">
    <property type="protein sequence ID" value="MBB5806864.1"/>
    <property type="molecule type" value="Genomic_DNA"/>
</dbReference>
<evidence type="ECO:0000313" key="1">
    <source>
        <dbReference type="EMBL" id="MBB5806864.1"/>
    </source>
</evidence>
<dbReference type="AlphaFoldDB" id="A0A7W9M4D6"/>
<dbReference type="Proteomes" id="UP000552097">
    <property type="component" value="Unassembled WGS sequence"/>
</dbReference>
<comment type="caution">
    <text evidence="1">The sequence shown here is derived from an EMBL/GenBank/DDBJ whole genome shotgun (WGS) entry which is preliminary data.</text>
</comment>
<accession>A0A7W9M4D6</accession>
<proteinExistence type="predicted"/>
<dbReference type="RefSeq" id="WP_184926733.1">
    <property type="nucleotide sequence ID" value="NZ_JACHMO010000001.1"/>
</dbReference>
<protein>
    <submittedName>
        <fullName evidence="1">Regulator of replication initiation timing</fullName>
    </submittedName>
</protein>
<name>A0A7W9M4D6_9PSEU</name>
<sequence>MRELPPKPSGGTIGLWCGSDLPGLGDQIAARVLVRELRHRLGDWQVRTLAPFGWTRPTRADGGLVAEPLGERTPGRVRELVESHHLNVAAPSFPLGADLSGRYGEPVPAQEFFTGGLGVEPEALCVAVRVAEEVPAGLVEWMARQPLAASVRDEVSRDRLRAAGLSRDVTVVPSPALLVDRLLPTSDMRIRAEQLRQLGQLPPDGRSYLVVHVPHTSFTALRPAVAKTAELLAIGDVVLLSTGAPVPPDTGWFSVPSDTVLEDRLAVLSGAAAVIAADEHVAAASHAYGRRWVLFDPKGADRAAVEQFASADRVVARPSGLAAAFRRTLRDDDDRSPKAVRRLDEHLDAVAVAAERAFAARGGCVTSRVAALVEENRALRLAQQRMRDRIVADRHILAERLLEAGPGGPELAEERRLHGELAERHREVLAQLEAERRELAAMRATKLFRWTRLVRGAYGRLR</sequence>
<reference evidence="1 2" key="1">
    <citation type="submission" date="2020-08" db="EMBL/GenBank/DDBJ databases">
        <title>Sequencing the genomes of 1000 actinobacteria strains.</title>
        <authorList>
            <person name="Klenk H.-P."/>
        </authorList>
    </citation>
    <scope>NUCLEOTIDE SEQUENCE [LARGE SCALE GENOMIC DNA]</scope>
    <source>
        <strain evidence="1 2">DSM 45486</strain>
    </source>
</reference>
<evidence type="ECO:0000313" key="2">
    <source>
        <dbReference type="Proteomes" id="UP000552097"/>
    </source>
</evidence>
<gene>
    <name evidence="1" type="ORF">F4560_006632</name>
</gene>